<sequence length="32" mass="3677">MSTKRVNHPVFARIYTSISGAMERGGMTEHRR</sequence>
<dbReference type="EMBL" id="FZNW01000013">
    <property type="protein sequence ID" value="SNR64738.1"/>
    <property type="molecule type" value="Genomic_DNA"/>
</dbReference>
<proteinExistence type="predicted"/>
<evidence type="ECO:0000313" key="1">
    <source>
        <dbReference type="EMBL" id="SNR64738.1"/>
    </source>
</evidence>
<protein>
    <submittedName>
        <fullName evidence="1">Uncharacterized protein</fullName>
    </submittedName>
</protein>
<keyword evidence="2" id="KW-1185">Reference proteome</keyword>
<gene>
    <name evidence="1" type="ORF">SAMN06265360_11334</name>
</gene>
<reference evidence="1 2" key="1">
    <citation type="submission" date="2017-06" db="EMBL/GenBank/DDBJ databases">
        <authorList>
            <person name="Kim H.J."/>
            <person name="Triplett B.A."/>
        </authorList>
    </citation>
    <scope>NUCLEOTIDE SEQUENCE [LARGE SCALE GENOMIC DNA]</scope>
    <source>
        <strain evidence="1 2">DSM 45207</strain>
    </source>
</reference>
<evidence type="ECO:0000313" key="2">
    <source>
        <dbReference type="Proteomes" id="UP000198348"/>
    </source>
</evidence>
<dbReference type="AlphaFoldDB" id="A0A238Y1Q3"/>
<dbReference type="Proteomes" id="UP000198348">
    <property type="component" value="Unassembled WGS sequence"/>
</dbReference>
<organism evidence="1 2">
    <name type="scientific">Haloechinothrix alba</name>
    <dbReference type="NCBI Taxonomy" id="664784"/>
    <lineage>
        <taxon>Bacteria</taxon>
        <taxon>Bacillati</taxon>
        <taxon>Actinomycetota</taxon>
        <taxon>Actinomycetes</taxon>
        <taxon>Pseudonocardiales</taxon>
        <taxon>Pseudonocardiaceae</taxon>
        <taxon>Haloechinothrix</taxon>
    </lineage>
</organism>
<accession>A0A238Y1Q3</accession>
<name>A0A238Y1Q3_9PSEU</name>